<dbReference type="EMBL" id="CP077095">
    <property type="protein sequence ID" value="QXI39143.1"/>
    <property type="molecule type" value="Genomic_DNA"/>
</dbReference>
<reference evidence="1 2" key="2">
    <citation type="journal article" date="2021" name="Microorganisms">
        <title>The Ever-Expanding Pseudomonas Genus: Description of 43 New Species and Partition of the Pseudomonas putida Group.</title>
        <authorList>
            <person name="Girard L."/>
            <person name="Lood C."/>
            <person name="Hofte M."/>
            <person name="Vandamme P."/>
            <person name="Rokni-Zadeh H."/>
            <person name="van Noort V."/>
            <person name="Lavigne R."/>
            <person name="De Mot R."/>
        </authorList>
    </citation>
    <scope>NUCLEOTIDE SEQUENCE [LARGE SCALE GENOMIC DNA]</scope>
    <source>
        <strain evidence="1 2">RW9S1A</strain>
    </source>
</reference>
<proteinExistence type="predicted"/>
<dbReference type="RefSeq" id="WP_186656949.1">
    <property type="nucleotide sequence ID" value="NZ_CP077095.1"/>
</dbReference>
<dbReference type="Proteomes" id="UP000633418">
    <property type="component" value="Chromosome"/>
</dbReference>
<organism evidence="1 2">
    <name type="scientific">Pseudomonas xantholysinigenes</name>
    <dbReference type="NCBI Taxonomy" id="2745490"/>
    <lineage>
        <taxon>Bacteria</taxon>
        <taxon>Pseudomonadati</taxon>
        <taxon>Pseudomonadota</taxon>
        <taxon>Gammaproteobacteria</taxon>
        <taxon>Pseudomonadales</taxon>
        <taxon>Pseudomonadaceae</taxon>
        <taxon>Pseudomonas</taxon>
    </lineage>
</organism>
<evidence type="ECO:0000313" key="1">
    <source>
        <dbReference type="EMBL" id="QXI39143.1"/>
    </source>
</evidence>
<protein>
    <submittedName>
        <fullName evidence="1">Uncharacterized protein</fullName>
    </submittedName>
</protein>
<gene>
    <name evidence="1" type="ORF">HU772_003365</name>
</gene>
<dbReference type="KEGG" id="pxn:HU772_003365"/>
<evidence type="ECO:0000313" key="2">
    <source>
        <dbReference type="Proteomes" id="UP000633418"/>
    </source>
</evidence>
<dbReference type="AlphaFoldDB" id="A0A9E6TXB2"/>
<keyword evidence="2" id="KW-1185">Reference proteome</keyword>
<accession>A0A9E6TXB2</accession>
<name>A0A9E6TXB2_9PSED</name>
<reference evidence="1 2" key="1">
    <citation type="journal article" date="2020" name="Microorganisms">
        <title>Reliable Identification of Environmental Pseudomonas Isolates Using the rpoD Gene.</title>
        <authorList>
            <consortium name="The Broad Institute Genome Sequencing Platform"/>
            <person name="Girard L."/>
            <person name="Lood C."/>
            <person name="Rokni-Zadeh H."/>
            <person name="van Noort V."/>
            <person name="Lavigne R."/>
            <person name="De Mot R."/>
        </authorList>
    </citation>
    <scope>NUCLEOTIDE SEQUENCE [LARGE SCALE GENOMIC DNA]</scope>
    <source>
        <strain evidence="1 2">RW9S1A</strain>
    </source>
</reference>
<sequence length="165" mass="17963">MHVDKTYQVITSHGVVFDVNEFVIAPEQCCHLRTLSLPFVRTGHYQVVEKVAELYDRMLPGKLPCHMRVAVSRPLSRLQGDRLNEQRHDISDLFSTAIGQAVSTLVGGPMGLTAGLIAGGVTKTATNQLARSRLPTFHASDVLVFLFARVNGGIGPQTSSVLLIL</sequence>